<sequence>MEHEKVDREFRIMRALKDHTDFPVPTPYVLCEDPAVLETSFYIMSFVPGRIFSDPRLPSIPASQRGAYWSEATRTLARLHATDFRAIGLGSYGKQGGYYARNVRSWARLERQQAQVRDVDTGEVVGSLERIDEQVNWFEKNEVEDRVCVFHGDFKFDNLVFHETEPRIVAVLDRELSTIGHPLADLAHFTQSFYWPYPYGFVNAPPDFDLAGIPSIEAVQREYVETLARLVPQDSKLKMEWPIEGWDYAVAFGMFRRAVIAQGIHARLFKRQANSTFAAQRIVMKKVYNDIVLHYVDQSKPQTASQPKL</sequence>
<dbReference type="EMBL" id="KQ965831">
    <property type="protein sequence ID" value="KXS10278.1"/>
    <property type="molecule type" value="Genomic_DNA"/>
</dbReference>
<dbReference type="Proteomes" id="UP000070544">
    <property type="component" value="Unassembled WGS sequence"/>
</dbReference>
<dbReference type="Gene3D" id="3.30.200.20">
    <property type="entry name" value="Phosphorylase Kinase, domain 1"/>
    <property type="match status" value="1"/>
</dbReference>
<reference evidence="2 3" key="1">
    <citation type="journal article" date="2015" name="Genome Biol. Evol.">
        <title>Phylogenomic analyses indicate that early fungi evolved digesting cell walls of algal ancestors of land plants.</title>
        <authorList>
            <person name="Chang Y."/>
            <person name="Wang S."/>
            <person name="Sekimoto S."/>
            <person name="Aerts A.L."/>
            <person name="Choi C."/>
            <person name="Clum A."/>
            <person name="LaButti K.M."/>
            <person name="Lindquist E.A."/>
            <person name="Yee Ngan C."/>
            <person name="Ohm R.A."/>
            <person name="Salamov A.A."/>
            <person name="Grigoriev I.V."/>
            <person name="Spatafora J.W."/>
            <person name="Berbee M.L."/>
        </authorList>
    </citation>
    <scope>NUCLEOTIDE SEQUENCE [LARGE SCALE GENOMIC DNA]</scope>
    <source>
        <strain evidence="2 3">JEL478</strain>
    </source>
</reference>
<organism evidence="2 3">
    <name type="scientific">Gonapodya prolifera (strain JEL478)</name>
    <name type="common">Monoblepharis prolifera</name>
    <dbReference type="NCBI Taxonomy" id="1344416"/>
    <lineage>
        <taxon>Eukaryota</taxon>
        <taxon>Fungi</taxon>
        <taxon>Fungi incertae sedis</taxon>
        <taxon>Chytridiomycota</taxon>
        <taxon>Chytridiomycota incertae sedis</taxon>
        <taxon>Monoblepharidomycetes</taxon>
        <taxon>Monoblepharidales</taxon>
        <taxon>Gonapodyaceae</taxon>
        <taxon>Gonapodya</taxon>
    </lineage>
</organism>
<evidence type="ECO:0000259" key="1">
    <source>
        <dbReference type="Pfam" id="PF01636"/>
    </source>
</evidence>
<dbReference type="InterPro" id="IPR041726">
    <property type="entry name" value="ACAD10_11_N"/>
</dbReference>
<dbReference type="Gene3D" id="3.90.1200.10">
    <property type="match status" value="1"/>
</dbReference>
<dbReference type="OMA" id="GHLLARW"/>
<accession>A0A139A0X8</accession>
<dbReference type="InterPro" id="IPR052898">
    <property type="entry name" value="ACAD10-like"/>
</dbReference>
<dbReference type="PANTHER" id="PTHR47829:SF1">
    <property type="entry name" value="HAD FAMILY PHOSPHATASE"/>
    <property type="match status" value="1"/>
</dbReference>
<dbReference type="SUPFAM" id="SSF56112">
    <property type="entry name" value="Protein kinase-like (PK-like)"/>
    <property type="match status" value="1"/>
</dbReference>
<dbReference type="STRING" id="1344416.A0A139A0X8"/>
<dbReference type="AlphaFoldDB" id="A0A139A0X8"/>
<dbReference type="Pfam" id="PF01636">
    <property type="entry name" value="APH"/>
    <property type="match status" value="1"/>
</dbReference>
<keyword evidence="3" id="KW-1185">Reference proteome</keyword>
<protein>
    <submittedName>
        <fullName evidence="2">APH-domain-containing protein</fullName>
    </submittedName>
</protein>
<evidence type="ECO:0000313" key="3">
    <source>
        <dbReference type="Proteomes" id="UP000070544"/>
    </source>
</evidence>
<feature type="domain" description="Aminoglycoside phosphotransferase" evidence="1">
    <location>
        <begin position="3"/>
        <end position="193"/>
    </location>
</feature>
<dbReference type="InterPro" id="IPR011009">
    <property type="entry name" value="Kinase-like_dom_sf"/>
</dbReference>
<dbReference type="InterPro" id="IPR002575">
    <property type="entry name" value="Aminoglycoside_PTrfase"/>
</dbReference>
<dbReference type="OrthoDB" id="191037at2759"/>
<proteinExistence type="predicted"/>
<name>A0A139A0X8_GONPJ</name>
<evidence type="ECO:0000313" key="2">
    <source>
        <dbReference type="EMBL" id="KXS10278.1"/>
    </source>
</evidence>
<dbReference type="PANTHER" id="PTHR47829">
    <property type="entry name" value="HYDROLASE, PUTATIVE (AFU_ORTHOLOGUE AFUA_1G12880)-RELATED"/>
    <property type="match status" value="1"/>
</dbReference>
<gene>
    <name evidence="2" type="ORF">M427DRAFT_62572</name>
</gene>
<dbReference type="CDD" id="cd05154">
    <property type="entry name" value="ACAD10_11_N-like"/>
    <property type="match status" value="1"/>
</dbReference>